<proteinExistence type="predicted"/>
<gene>
    <name evidence="2" type="ORF">LF41_323</name>
</gene>
<name>A0A0A2WKJ3_9GAMM</name>
<dbReference type="AlphaFoldDB" id="A0A0A2WKJ3"/>
<dbReference type="STRING" id="1300345.LF41_323"/>
<dbReference type="Gene3D" id="2.40.70.10">
    <property type="entry name" value="Acid Proteases"/>
    <property type="match status" value="1"/>
</dbReference>
<protein>
    <recommendedName>
        <fullName evidence="4">Aspartyl protease</fullName>
    </recommendedName>
</protein>
<organism evidence="2 3">
    <name type="scientific">Lysobacter dokdonensis DS-58</name>
    <dbReference type="NCBI Taxonomy" id="1300345"/>
    <lineage>
        <taxon>Bacteria</taxon>
        <taxon>Pseudomonadati</taxon>
        <taxon>Pseudomonadota</taxon>
        <taxon>Gammaproteobacteria</taxon>
        <taxon>Lysobacterales</taxon>
        <taxon>Lysobacteraceae</taxon>
        <taxon>Noviluteimonas</taxon>
    </lineage>
</organism>
<reference evidence="2 3" key="1">
    <citation type="submission" date="2014-09" db="EMBL/GenBank/DDBJ databases">
        <title>Genome sequences of Lysobacter dokdonensis DS-58.</title>
        <authorList>
            <person name="Kim J.F."/>
            <person name="Kwak M.-J."/>
        </authorList>
    </citation>
    <scope>NUCLEOTIDE SEQUENCE [LARGE SCALE GENOMIC DNA]</scope>
    <source>
        <strain evidence="2 3">DS-58</strain>
    </source>
</reference>
<dbReference type="RefSeq" id="WP_036169285.1">
    <property type="nucleotide sequence ID" value="NZ_JRKJ01000016.1"/>
</dbReference>
<evidence type="ECO:0000256" key="1">
    <source>
        <dbReference type="SAM" id="SignalP"/>
    </source>
</evidence>
<feature type="signal peptide" evidence="1">
    <location>
        <begin position="1"/>
        <end position="20"/>
    </location>
</feature>
<dbReference type="Proteomes" id="UP000030518">
    <property type="component" value="Unassembled WGS sequence"/>
</dbReference>
<accession>A0A0A2WKJ3</accession>
<comment type="caution">
    <text evidence="2">The sequence shown here is derived from an EMBL/GenBank/DDBJ whole genome shotgun (WGS) entry which is preliminary data.</text>
</comment>
<feature type="chain" id="PRO_5002007704" description="Aspartyl protease" evidence="1">
    <location>
        <begin position="21"/>
        <end position="303"/>
    </location>
</feature>
<dbReference type="EMBL" id="JRKJ01000016">
    <property type="protein sequence ID" value="KGQ18790.1"/>
    <property type="molecule type" value="Genomic_DNA"/>
</dbReference>
<keyword evidence="3" id="KW-1185">Reference proteome</keyword>
<dbReference type="PATRIC" id="fig|1300345.3.peg.1998"/>
<dbReference type="OrthoDB" id="5950108at2"/>
<evidence type="ECO:0000313" key="2">
    <source>
        <dbReference type="EMBL" id="KGQ18790.1"/>
    </source>
</evidence>
<dbReference type="InterPro" id="IPR021109">
    <property type="entry name" value="Peptidase_aspartic_dom_sf"/>
</dbReference>
<sequence>MRLPPLSLSCLLLLSPIVPGQSREAAPAPAVTAAPIATLALAPYRRSVAVNVEANGTKGLFAFDTAGGHTVVSPEFAKAAGCTPWGSLGGFTMTGKHLAMPRCDALRFTVDGNALVAPVAGVMQVAPLIAKDAEPMAGLLALDVFAGKTITMDFAGGKLYVESPESAAQRIAGARELPIRLSHEAQGLALAVNLEVPTEKGIARFELDSGNGGTLLVSKAYASLFGLDPAAEGPHAGSIALAPGLVARGYVIVGDLNIDGNLGMPFLKDWIVTVDLAAGRMWLQPTRATPPPNMGVPPPLPAK</sequence>
<evidence type="ECO:0008006" key="4">
    <source>
        <dbReference type="Google" id="ProtNLM"/>
    </source>
</evidence>
<evidence type="ECO:0000313" key="3">
    <source>
        <dbReference type="Proteomes" id="UP000030518"/>
    </source>
</evidence>
<keyword evidence="1" id="KW-0732">Signal</keyword>
<dbReference type="eggNOG" id="ENOG5032VPI">
    <property type="taxonomic scope" value="Bacteria"/>
</dbReference>